<evidence type="ECO:0000313" key="1">
    <source>
        <dbReference type="EMBL" id="CAG8568709.1"/>
    </source>
</evidence>
<accession>A0ACA9M5S3</accession>
<dbReference type="EMBL" id="CAJVPT010010272">
    <property type="protein sequence ID" value="CAG8568709.1"/>
    <property type="molecule type" value="Genomic_DNA"/>
</dbReference>
<reference evidence="1" key="1">
    <citation type="submission" date="2021-06" db="EMBL/GenBank/DDBJ databases">
        <authorList>
            <person name="Kallberg Y."/>
            <person name="Tangrot J."/>
            <person name="Rosling A."/>
        </authorList>
    </citation>
    <scope>NUCLEOTIDE SEQUENCE</scope>
    <source>
        <strain evidence="1">CL356</strain>
    </source>
</reference>
<protein>
    <submittedName>
        <fullName evidence="1">7745_t:CDS:1</fullName>
    </submittedName>
</protein>
<gene>
    <name evidence="1" type="ORF">ACOLOM_LOCUS5516</name>
</gene>
<sequence>MCNHSKQARHLYREIKRAEKHRLRQEKNRLKAEKRAIRQELRNLRRNSDPAVFLFHPNPIYTGQTFNYYSQMPGIQQTAQLRQMNPVQVEEMVSSLRTMFPDCDPQYIRNCISQETSDHIQKVTDKLLESPYPKIIVNSSAPSAPQLTVDDFESELPSYEEATIRPELAESVKNERRASWGGSPNQGNHDHTSDSYIHSLSSTSTSSDNTIATVSTSSTSVSSTSTSHDSSTAKPAKRLSGMTVQQVCGSYSSTLTRPVPTHLAQSPPPSFTQSFAIIPKDGTTIKKGFPIHSYPTPTLESHDISRHDWENFIKGLNTLVGVSNSSLGSLSANFRLMVIGNNDRQTEEYAGMVNEYLKRWNEEFFRPRKIEMELVSRKAVKSGGVSIFKNKSECVQYLLVKSA</sequence>
<name>A0ACA9M5S3_9GLOM</name>
<organism evidence="1 2">
    <name type="scientific">Acaulospora colombiana</name>
    <dbReference type="NCBI Taxonomy" id="27376"/>
    <lineage>
        <taxon>Eukaryota</taxon>
        <taxon>Fungi</taxon>
        <taxon>Fungi incertae sedis</taxon>
        <taxon>Mucoromycota</taxon>
        <taxon>Glomeromycotina</taxon>
        <taxon>Glomeromycetes</taxon>
        <taxon>Diversisporales</taxon>
        <taxon>Acaulosporaceae</taxon>
        <taxon>Acaulospora</taxon>
    </lineage>
</organism>
<comment type="caution">
    <text evidence="1">The sequence shown here is derived from an EMBL/GenBank/DDBJ whole genome shotgun (WGS) entry which is preliminary data.</text>
</comment>
<proteinExistence type="predicted"/>
<keyword evidence="2" id="KW-1185">Reference proteome</keyword>
<dbReference type="Proteomes" id="UP000789525">
    <property type="component" value="Unassembled WGS sequence"/>
</dbReference>
<evidence type="ECO:0000313" key="2">
    <source>
        <dbReference type="Proteomes" id="UP000789525"/>
    </source>
</evidence>